<keyword evidence="6" id="KW-1015">Disulfide bond</keyword>
<comment type="caution">
    <text evidence="9">The sequence shown here is derived from an EMBL/GenBank/DDBJ whole genome shotgun (WGS) entry which is preliminary data.</text>
</comment>
<protein>
    <submittedName>
        <fullName evidence="9">Uncharacterized protein</fullName>
    </submittedName>
</protein>
<dbReference type="InterPro" id="IPR008801">
    <property type="entry name" value="RALF"/>
</dbReference>
<evidence type="ECO:0000313" key="9">
    <source>
        <dbReference type="EMBL" id="PKI42550.1"/>
    </source>
</evidence>
<name>A0A2I0IFR7_PUNGR</name>
<proteinExistence type="inferred from homology"/>
<comment type="subcellular location">
    <subcellularLocation>
        <location evidence="1">Secreted</location>
    </subcellularLocation>
</comment>
<evidence type="ECO:0000313" key="10">
    <source>
        <dbReference type="Proteomes" id="UP000233551"/>
    </source>
</evidence>
<evidence type="ECO:0000256" key="6">
    <source>
        <dbReference type="ARBA" id="ARBA00023157"/>
    </source>
</evidence>
<evidence type="ECO:0000256" key="5">
    <source>
        <dbReference type="ARBA" id="ARBA00022729"/>
    </source>
</evidence>
<keyword evidence="10" id="KW-1185">Reference proteome</keyword>
<feature type="signal peptide" evidence="8">
    <location>
        <begin position="1"/>
        <end position="30"/>
    </location>
</feature>
<keyword evidence="5 8" id="KW-0732">Signal</keyword>
<dbReference type="PANTHER" id="PTHR34270">
    <property type="entry name" value="PROTEIN RALF-LIKE 15-RELATED"/>
    <property type="match status" value="1"/>
</dbReference>
<evidence type="ECO:0000256" key="8">
    <source>
        <dbReference type="SAM" id="SignalP"/>
    </source>
</evidence>
<gene>
    <name evidence="9" type="ORF">CRG98_037068</name>
</gene>
<reference evidence="9 10" key="1">
    <citation type="submission" date="2017-11" db="EMBL/GenBank/DDBJ databases">
        <title>De-novo sequencing of pomegranate (Punica granatum L.) genome.</title>
        <authorList>
            <person name="Akparov Z."/>
            <person name="Amiraslanov A."/>
            <person name="Hajiyeva S."/>
            <person name="Abbasov M."/>
            <person name="Kaur K."/>
            <person name="Hamwieh A."/>
            <person name="Solovyev V."/>
            <person name="Salamov A."/>
            <person name="Braich B."/>
            <person name="Kosarev P."/>
            <person name="Mahmoud A."/>
            <person name="Hajiyev E."/>
            <person name="Babayeva S."/>
            <person name="Izzatullayeva V."/>
            <person name="Mammadov A."/>
            <person name="Mammadov A."/>
            <person name="Sharifova S."/>
            <person name="Ojaghi J."/>
            <person name="Eynullazada K."/>
            <person name="Bayramov B."/>
            <person name="Abdulazimova A."/>
            <person name="Shahmuradov I."/>
        </authorList>
    </citation>
    <scope>NUCLEOTIDE SEQUENCE [LARGE SCALE GENOMIC DNA]</scope>
    <source>
        <strain evidence="10">cv. AG2017</strain>
        <tissue evidence="9">Leaf</tissue>
    </source>
</reference>
<comment type="function">
    <text evidence="7">Cell signaling peptide that may regulate plant stress, growth, and development. Mediates a rapid alkalinization of extracellular space by mediating a transient increase in the cytoplasmic Ca(2+) concentration leading to a calcium-dependent signaling events through a cell surface receptor and a concomitant activation of some intracellular mitogen-activated protein kinases.</text>
</comment>
<dbReference type="PANTHER" id="PTHR34270:SF5">
    <property type="entry name" value="PROTEIN RALF-LIKE 10-RELATED"/>
    <property type="match status" value="1"/>
</dbReference>
<evidence type="ECO:0000256" key="4">
    <source>
        <dbReference type="ARBA" id="ARBA00022702"/>
    </source>
</evidence>
<dbReference type="GO" id="GO:0005576">
    <property type="term" value="C:extracellular region"/>
    <property type="evidence" value="ECO:0007669"/>
    <property type="project" value="UniProtKB-SubCell"/>
</dbReference>
<keyword evidence="4" id="KW-0372">Hormone</keyword>
<keyword evidence="3" id="KW-0964">Secreted</keyword>
<dbReference type="EMBL" id="PGOL01003149">
    <property type="protein sequence ID" value="PKI42550.1"/>
    <property type="molecule type" value="Genomic_DNA"/>
</dbReference>
<comment type="similarity">
    <text evidence="2">Belongs to the plant rapid alkalinization factor (RALF) family.</text>
</comment>
<organism evidence="9 10">
    <name type="scientific">Punica granatum</name>
    <name type="common">Pomegranate</name>
    <dbReference type="NCBI Taxonomy" id="22663"/>
    <lineage>
        <taxon>Eukaryota</taxon>
        <taxon>Viridiplantae</taxon>
        <taxon>Streptophyta</taxon>
        <taxon>Embryophyta</taxon>
        <taxon>Tracheophyta</taxon>
        <taxon>Spermatophyta</taxon>
        <taxon>Magnoliopsida</taxon>
        <taxon>eudicotyledons</taxon>
        <taxon>Gunneridae</taxon>
        <taxon>Pentapetalae</taxon>
        <taxon>rosids</taxon>
        <taxon>malvids</taxon>
        <taxon>Myrtales</taxon>
        <taxon>Lythraceae</taxon>
        <taxon>Punica</taxon>
    </lineage>
</organism>
<evidence type="ECO:0000256" key="1">
    <source>
        <dbReference type="ARBA" id="ARBA00004613"/>
    </source>
</evidence>
<evidence type="ECO:0000256" key="7">
    <source>
        <dbReference type="ARBA" id="ARBA00037228"/>
    </source>
</evidence>
<accession>A0A2I0IFR7</accession>
<dbReference type="Proteomes" id="UP000233551">
    <property type="component" value="Unassembled WGS sequence"/>
</dbReference>
<dbReference type="Pfam" id="PF05498">
    <property type="entry name" value="RALF"/>
    <property type="match status" value="1"/>
</dbReference>
<feature type="chain" id="PRO_5014195900" evidence="8">
    <location>
        <begin position="31"/>
        <end position="81"/>
    </location>
</feature>
<evidence type="ECO:0000256" key="3">
    <source>
        <dbReference type="ARBA" id="ARBA00022525"/>
    </source>
</evidence>
<evidence type="ECO:0000256" key="2">
    <source>
        <dbReference type="ARBA" id="ARBA00009178"/>
    </source>
</evidence>
<dbReference type="GO" id="GO:0005179">
    <property type="term" value="F:hormone activity"/>
    <property type="evidence" value="ECO:0007669"/>
    <property type="project" value="UniProtKB-KW"/>
</dbReference>
<dbReference type="GO" id="GO:0040008">
    <property type="term" value="P:regulation of growth"/>
    <property type="evidence" value="ECO:0007669"/>
    <property type="project" value="UniProtKB-ARBA"/>
</dbReference>
<sequence>MAMVKLPTRLCLCIFFFVLLGAAELQQAAASRYVDYGVLNPCKRPGGLHKGCHPNPKAPMVQANPYTRGCTKSTHCRRYTD</sequence>
<dbReference type="AlphaFoldDB" id="A0A2I0IFR7"/>